<evidence type="ECO:0000256" key="4">
    <source>
        <dbReference type="ARBA" id="ARBA00023163"/>
    </source>
</evidence>
<keyword evidence="1" id="KW-0678">Repressor</keyword>
<dbReference type="EMBL" id="SWDB01000004">
    <property type="protein sequence ID" value="TKB47071.1"/>
    <property type="molecule type" value="Genomic_DNA"/>
</dbReference>
<dbReference type="Gene3D" id="1.10.10.10">
    <property type="entry name" value="Winged helix-like DNA-binding domain superfamily/Winged helix DNA-binding domain"/>
    <property type="match status" value="1"/>
</dbReference>
<dbReference type="InterPro" id="IPR036390">
    <property type="entry name" value="WH_DNA-bd_sf"/>
</dbReference>
<name>A0A4V5NUW7_9GAMM</name>
<evidence type="ECO:0000259" key="7">
    <source>
        <dbReference type="PROSITE" id="PS50949"/>
    </source>
</evidence>
<dbReference type="Proteomes" id="UP000307999">
    <property type="component" value="Unassembled WGS sequence"/>
</dbReference>
<proteinExistence type="predicted"/>
<dbReference type="SMART" id="SM00895">
    <property type="entry name" value="FCD"/>
    <property type="match status" value="1"/>
</dbReference>
<keyword evidence="2" id="KW-0805">Transcription regulation</keyword>
<protein>
    <recommendedName>
        <fullName evidence="6">Pyruvate dehydrogenase complex repressor</fullName>
    </recommendedName>
</protein>
<dbReference type="CDD" id="cd07377">
    <property type="entry name" value="WHTH_GntR"/>
    <property type="match status" value="1"/>
</dbReference>
<dbReference type="Pfam" id="PF00392">
    <property type="entry name" value="GntR"/>
    <property type="match status" value="1"/>
</dbReference>
<organism evidence="8 9">
    <name type="scientific">Thalassotalea mangrovi</name>
    <dbReference type="NCBI Taxonomy" id="2572245"/>
    <lineage>
        <taxon>Bacteria</taxon>
        <taxon>Pseudomonadati</taxon>
        <taxon>Pseudomonadota</taxon>
        <taxon>Gammaproteobacteria</taxon>
        <taxon>Alteromonadales</taxon>
        <taxon>Colwelliaceae</taxon>
        <taxon>Thalassotalea</taxon>
    </lineage>
</organism>
<dbReference type="GO" id="GO:0003700">
    <property type="term" value="F:DNA-binding transcription factor activity"/>
    <property type="evidence" value="ECO:0007669"/>
    <property type="project" value="InterPro"/>
</dbReference>
<dbReference type="PRINTS" id="PR00035">
    <property type="entry name" value="HTHGNTR"/>
</dbReference>
<dbReference type="InterPro" id="IPR000524">
    <property type="entry name" value="Tscrpt_reg_HTH_GntR"/>
</dbReference>
<dbReference type="SUPFAM" id="SSF48008">
    <property type="entry name" value="GntR ligand-binding domain-like"/>
    <property type="match status" value="1"/>
</dbReference>
<evidence type="ECO:0000313" key="9">
    <source>
        <dbReference type="Proteomes" id="UP000307999"/>
    </source>
</evidence>
<dbReference type="PANTHER" id="PTHR43537:SF34">
    <property type="entry name" value="PYRUVATE DEHYDROGENASE COMPLEX REPRESSOR"/>
    <property type="match status" value="1"/>
</dbReference>
<evidence type="ECO:0000313" key="8">
    <source>
        <dbReference type="EMBL" id="TKB47071.1"/>
    </source>
</evidence>
<dbReference type="Pfam" id="PF07729">
    <property type="entry name" value="FCD"/>
    <property type="match status" value="1"/>
</dbReference>
<keyword evidence="4" id="KW-0804">Transcription</keyword>
<evidence type="ECO:0000256" key="1">
    <source>
        <dbReference type="ARBA" id="ARBA00022491"/>
    </source>
</evidence>
<dbReference type="InterPro" id="IPR008920">
    <property type="entry name" value="TF_FadR/GntR_C"/>
</dbReference>
<evidence type="ECO:0000256" key="2">
    <source>
        <dbReference type="ARBA" id="ARBA00023015"/>
    </source>
</evidence>
<dbReference type="NCBIfam" id="NF007001">
    <property type="entry name" value="PRK09464.1"/>
    <property type="match status" value="1"/>
</dbReference>
<evidence type="ECO:0000256" key="5">
    <source>
        <dbReference type="ARBA" id="ARBA00037357"/>
    </source>
</evidence>
<reference evidence="8 9" key="1">
    <citation type="submission" date="2019-04" db="EMBL/GenBank/DDBJ databases">
        <title>Thalassotalea guangxiensis sp. nov., isolated from sediment of the coastal wetland.</title>
        <authorList>
            <person name="Zheng S."/>
            <person name="Zhang D."/>
        </authorList>
    </citation>
    <scope>NUCLEOTIDE SEQUENCE [LARGE SCALE GENOMIC DNA]</scope>
    <source>
        <strain evidence="8 9">ZS-4</strain>
    </source>
</reference>
<keyword evidence="8" id="KW-0670">Pyruvate</keyword>
<dbReference type="RefSeq" id="WP_136734421.1">
    <property type="nucleotide sequence ID" value="NZ_SWDB01000004.1"/>
</dbReference>
<dbReference type="InterPro" id="IPR036388">
    <property type="entry name" value="WH-like_DNA-bd_sf"/>
</dbReference>
<dbReference type="PROSITE" id="PS50949">
    <property type="entry name" value="HTH_GNTR"/>
    <property type="match status" value="1"/>
</dbReference>
<comment type="caution">
    <text evidence="8">The sequence shown here is derived from an EMBL/GenBank/DDBJ whole genome shotgun (WGS) entry which is preliminary data.</text>
</comment>
<dbReference type="AlphaFoldDB" id="A0A4V5NUW7"/>
<accession>A0A4V5NUW7</accession>
<comment type="function">
    <text evidence="5">Transcriptional repressor for the pyruvate dehydrogenase complex genes aceEF and lpd.</text>
</comment>
<dbReference type="SMART" id="SM00345">
    <property type="entry name" value="HTH_GNTR"/>
    <property type="match status" value="1"/>
</dbReference>
<evidence type="ECO:0000256" key="3">
    <source>
        <dbReference type="ARBA" id="ARBA00023125"/>
    </source>
</evidence>
<sequence>MAYKKIQQAKISDVIVEHLEAMILEGSLKAGQKLPPERELAEQFQVSRPSLREAIQKLESKDLVYRRQGGGTFVNDKLLSGMGDPMFDLLAKKGESQYDLLEFRHGIQGMAAYYAAMRGTKADFEIIQQKYDAMVDAQIENTAISENFHGEAVAVFDFYVAICNASHNAVLLHLVRSMATLLIDNIEKNLQVLAKRPEVPAKIAQYRKRLLEAIISGEPNKAWGASHKNLAYIEEVLLKLGEENSRVKRSLRRLQTL</sequence>
<dbReference type="PANTHER" id="PTHR43537">
    <property type="entry name" value="TRANSCRIPTIONAL REGULATOR, GNTR FAMILY"/>
    <property type="match status" value="1"/>
</dbReference>
<dbReference type="GO" id="GO:0003677">
    <property type="term" value="F:DNA binding"/>
    <property type="evidence" value="ECO:0007669"/>
    <property type="project" value="UniProtKB-KW"/>
</dbReference>
<dbReference type="Gene3D" id="1.20.120.530">
    <property type="entry name" value="GntR ligand-binding domain-like"/>
    <property type="match status" value="1"/>
</dbReference>
<dbReference type="SUPFAM" id="SSF46785">
    <property type="entry name" value="Winged helix' DNA-binding domain"/>
    <property type="match status" value="1"/>
</dbReference>
<dbReference type="OrthoDB" id="5450856at2"/>
<keyword evidence="3" id="KW-0238">DNA-binding</keyword>
<dbReference type="FunFam" id="1.10.10.10:FF:000048">
    <property type="entry name" value="Pyruvate dehydrogenase complex transcriptional repressor"/>
    <property type="match status" value="1"/>
</dbReference>
<gene>
    <name evidence="8" type="primary">pdhR</name>
    <name evidence="8" type="ORF">E8M12_02095</name>
</gene>
<feature type="domain" description="HTH gntR-type" evidence="7">
    <location>
        <begin position="9"/>
        <end position="77"/>
    </location>
</feature>
<dbReference type="InterPro" id="IPR011711">
    <property type="entry name" value="GntR_C"/>
</dbReference>
<evidence type="ECO:0000256" key="6">
    <source>
        <dbReference type="ARBA" id="ARBA00039592"/>
    </source>
</evidence>
<keyword evidence="9" id="KW-1185">Reference proteome</keyword>